<keyword evidence="16" id="KW-0594">Phospholipid biosynthesis</keyword>
<dbReference type="InterPro" id="IPR000374">
    <property type="entry name" value="PC_trans"/>
</dbReference>
<evidence type="ECO:0000256" key="3">
    <source>
        <dbReference type="ARBA" id="ARBA00005119"/>
    </source>
</evidence>
<dbReference type="GO" id="GO:0005886">
    <property type="term" value="C:plasma membrane"/>
    <property type="evidence" value="ECO:0007669"/>
    <property type="project" value="UniProtKB-SubCell"/>
</dbReference>
<name>A0A1D8IPE4_9GAMM</name>
<keyword evidence="17" id="KW-1208">Phospholipid metabolism</keyword>
<dbReference type="EMBL" id="CP017415">
    <property type="protein sequence ID" value="AOU98368.1"/>
    <property type="molecule type" value="Genomic_DNA"/>
</dbReference>
<keyword evidence="10 18" id="KW-0808">Transferase</keyword>
<feature type="transmembrane region" description="Helical" evidence="19">
    <location>
        <begin position="205"/>
        <end position="226"/>
    </location>
</feature>
<dbReference type="GO" id="GO:0016024">
    <property type="term" value="P:CDP-diacylglycerol biosynthetic process"/>
    <property type="evidence" value="ECO:0007669"/>
    <property type="project" value="UniProtKB-UniPathway"/>
</dbReference>
<comment type="pathway">
    <text evidence="3 18">Phospholipid metabolism; CDP-diacylglycerol biosynthesis; CDP-diacylglycerol from sn-glycerol 3-phosphate: step 3/3.</text>
</comment>
<keyword evidence="21" id="KW-1185">Reference proteome</keyword>
<dbReference type="EC" id="2.7.7.41" evidence="6 18"/>
<feature type="transmembrane region" description="Helical" evidence="19">
    <location>
        <begin position="139"/>
        <end position="159"/>
    </location>
</feature>
<dbReference type="UniPathway" id="UPA00557">
    <property type="reaction ID" value="UER00614"/>
</dbReference>
<feature type="transmembrane region" description="Helical" evidence="19">
    <location>
        <begin position="79"/>
        <end position="101"/>
    </location>
</feature>
<dbReference type="Proteomes" id="UP000095401">
    <property type="component" value="Chromosome"/>
</dbReference>
<evidence type="ECO:0000256" key="15">
    <source>
        <dbReference type="ARBA" id="ARBA00023136"/>
    </source>
</evidence>
<dbReference type="Pfam" id="PF01148">
    <property type="entry name" value="CTP_transf_1"/>
    <property type="match status" value="1"/>
</dbReference>
<keyword evidence="14" id="KW-0443">Lipid metabolism</keyword>
<evidence type="ECO:0000313" key="21">
    <source>
        <dbReference type="Proteomes" id="UP000095401"/>
    </source>
</evidence>
<proteinExistence type="inferred from homology"/>
<sequence>MFKQRLVTGLLLAGVAFAAILGLPNIAFGIFVLVTFLIGADEWARLTGGHTPLIRLAYVAVVAVVAGLAWGLAEHGDVRLPILIGVIWWLAATVLLLVYSPNRPLDVIGGMRMVMRLAVLPSLVPAWLAIVWLQRYDPWLLVFLVVLAAVGDSAAYLAGKRFGRHRMAPRLSPGKTWEGLMGEMLMSLLLAIAGAWHFVADDVWLRMGFVGLCLLTVLASVVGDLFESLLKRLAGAKDSGSLLPGHGGVLDRFDSHLAVAPVFLMGWLWLRGSGL</sequence>
<organism evidence="20 21">
    <name type="scientific">Acidihalobacter yilgarnensis</name>
    <dbReference type="NCBI Taxonomy" id="2819280"/>
    <lineage>
        <taxon>Bacteria</taxon>
        <taxon>Pseudomonadati</taxon>
        <taxon>Pseudomonadota</taxon>
        <taxon>Gammaproteobacteria</taxon>
        <taxon>Chromatiales</taxon>
        <taxon>Ectothiorhodospiraceae</taxon>
        <taxon>Acidihalobacter</taxon>
    </lineage>
</organism>
<evidence type="ECO:0000256" key="11">
    <source>
        <dbReference type="ARBA" id="ARBA00022692"/>
    </source>
</evidence>
<evidence type="ECO:0000256" key="18">
    <source>
        <dbReference type="RuleBase" id="RU003938"/>
    </source>
</evidence>
<keyword evidence="8" id="KW-1003">Cell membrane</keyword>
<protein>
    <recommendedName>
        <fullName evidence="7 18">Phosphatidate cytidylyltransferase</fullName>
        <ecNumber evidence="6 18">2.7.7.41</ecNumber>
    </recommendedName>
</protein>
<comment type="similarity">
    <text evidence="5 18">Belongs to the CDS family.</text>
</comment>
<keyword evidence="9" id="KW-0444">Lipid biosynthesis</keyword>
<dbReference type="PROSITE" id="PS01315">
    <property type="entry name" value="CDS"/>
    <property type="match status" value="1"/>
</dbReference>
<evidence type="ECO:0000256" key="12">
    <source>
        <dbReference type="ARBA" id="ARBA00022695"/>
    </source>
</evidence>
<evidence type="ECO:0000256" key="10">
    <source>
        <dbReference type="ARBA" id="ARBA00022679"/>
    </source>
</evidence>
<feature type="transmembrane region" description="Helical" evidence="19">
    <location>
        <begin position="113"/>
        <end position="133"/>
    </location>
</feature>
<comment type="catalytic activity">
    <reaction evidence="1 18">
        <text>a 1,2-diacyl-sn-glycero-3-phosphate + CTP + H(+) = a CDP-1,2-diacyl-sn-glycerol + diphosphate</text>
        <dbReference type="Rhea" id="RHEA:16229"/>
        <dbReference type="ChEBI" id="CHEBI:15378"/>
        <dbReference type="ChEBI" id="CHEBI:33019"/>
        <dbReference type="ChEBI" id="CHEBI:37563"/>
        <dbReference type="ChEBI" id="CHEBI:58332"/>
        <dbReference type="ChEBI" id="CHEBI:58608"/>
        <dbReference type="EC" id="2.7.7.41"/>
    </reaction>
</comment>
<evidence type="ECO:0000313" key="20">
    <source>
        <dbReference type="EMBL" id="AOU98368.1"/>
    </source>
</evidence>
<dbReference type="RefSeq" id="WP_070078729.1">
    <property type="nucleotide sequence ID" value="NZ_CP017415.1"/>
</dbReference>
<evidence type="ECO:0000256" key="5">
    <source>
        <dbReference type="ARBA" id="ARBA00010185"/>
    </source>
</evidence>
<evidence type="ECO:0000256" key="19">
    <source>
        <dbReference type="SAM" id="Phobius"/>
    </source>
</evidence>
<evidence type="ECO:0000256" key="14">
    <source>
        <dbReference type="ARBA" id="ARBA00023098"/>
    </source>
</evidence>
<gene>
    <name evidence="20" type="ORF">BI364_10705</name>
</gene>
<evidence type="ECO:0000256" key="16">
    <source>
        <dbReference type="ARBA" id="ARBA00023209"/>
    </source>
</evidence>
<accession>A0A1D8IPE4</accession>
<dbReference type="PANTHER" id="PTHR46382:SF1">
    <property type="entry name" value="PHOSPHATIDATE CYTIDYLYLTRANSFERASE"/>
    <property type="match status" value="1"/>
</dbReference>
<keyword evidence="11 18" id="KW-0812">Transmembrane</keyword>
<evidence type="ECO:0000256" key="9">
    <source>
        <dbReference type="ARBA" id="ARBA00022516"/>
    </source>
</evidence>
<evidence type="ECO:0000256" key="1">
    <source>
        <dbReference type="ARBA" id="ARBA00001698"/>
    </source>
</evidence>
<evidence type="ECO:0000256" key="4">
    <source>
        <dbReference type="ARBA" id="ARBA00005189"/>
    </source>
</evidence>
<feature type="transmembrane region" description="Helical" evidence="19">
    <location>
        <begin position="56"/>
        <end position="73"/>
    </location>
</feature>
<keyword evidence="13 19" id="KW-1133">Transmembrane helix</keyword>
<evidence type="ECO:0000256" key="7">
    <source>
        <dbReference type="ARBA" id="ARBA00019373"/>
    </source>
</evidence>
<dbReference type="KEGG" id="aprs:BI364_10705"/>
<evidence type="ECO:0000256" key="6">
    <source>
        <dbReference type="ARBA" id="ARBA00012487"/>
    </source>
</evidence>
<dbReference type="PANTHER" id="PTHR46382">
    <property type="entry name" value="PHOSPHATIDATE CYTIDYLYLTRANSFERASE"/>
    <property type="match status" value="1"/>
</dbReference>
<reference evidence="21" key="1">
    <citation type="submission" date="2016-09" db="EMBL/GenBank/DDBJ databases">
        <title>Acidihalobacter prosperus F5.</title>
        <authorList>
            <person name="Khaleque H.N."/>
            <person name="Ramsay J.P."/>
            <person name="Kaksonen A.H."/>
            <person name="Boxall N.J."/>
            <person name="Watkin E.L.J."/>
        </authorList>
    </citation>
    <scope>NUCLEOTIDE SEQUENCE [LARGE SCALE GENOMIC DNA]</scope>
    <source>
        <strain evidence="21">F5</strain>
    </source>
</reference>
<dbReference type="AlphaFoldDB" id="A0A1D8IPE4"/>
<evidence type="ECO:0000256" key="17">
    <source>
        <dbReference type="ARBA" id="ARBA00023264"/>
    </source>
</evidence>
<comment type="pathway">
    <text evidence="4">Lipid metabolism.</text>
</comment>
<dbReference type="GO" id="GO:0004605">
    <property type="term" value="F:phosphatidate cytidylyltransferase activity"/>
    <property type="evidence" value="ECO:0007669"/>
    <property type="project" value="UniProtKB-EC"/>
</dbReference>
<feature type="transmembrane region" description="Helical" evidence="19">
    <location>
        <begin position="28"/>
        <end position="44"/>
    </location>
</feature>
<evidence type="ECO:0000256" key="8">
    <source>
        <dbReference type="ARBA" id="ARBA00022475"/>
    </source>
</evidence>
<keyword evidence="12 18" id="KW-0548">Nucleotidyltransferase</keyword>
<comment type="subcellular location">
    <subcellularLocation>
        <location evidence="2">Cell membrane</location>
        <topology evidence="2">Multi-pass membrane protein</topology>
    </subcellularLocation>
</comment>
<feature type="transmembrane region" description="Helical" evidence="19">
    <location>
        <begin position="180"/>
        <end position="199"/>
    </location>
</feature>
<evidence type="ECO:0000256" key="13">
    <source>
        <dbReference type="ARBA" id="ARBA00022989"/>
    </source>
</evidence>
<evidence type="ECO:0000256" key="2">
    <source>
        <dbReference type="ARBA" id="ARBA00004651"/>
    </source>
</evidence>
<keyword evidence="15 19" id="KW-0472">Membrane</keyword>